<feature type="domain" description="Bypass of forespore C C-terminal" evidence="2">
    <location>
        <begin position="92"/>
        <end position="167"/>
    </location>
</feature>
<evidence type="ECO:0000256" key="1">
    <source>
        <dbReference type="SAM" id="SignalP"/>
    </source>
</evidence>
<feature type="chain" id="PRO_5046014435" evidence="1">
    <location>
        <begin position="33"/>
        <end position="175"/>
    </location>
</feature>
<protein>
    <submittedName>
        <fullName evidence="3">BofC C-terminal domain-containing protein</fullName>
    </submittedName>
</protein>
<evidence type="ECO:0000313" key="3">
    <source>
        <dbReference type="EMBL" id="UOF92726.1"/>
    </source>
</evidence>
<dbReference type="Proteomes" id="UP000830167">
    <property type="component" value="Chromosome"/>
</dbReference>
<feature type="signal peptide" evidence="1">
    <location>
        <begin position="1"/>
        <end position="32"/>
    </location>
</feature>
<proteinExistence type="predicted"/>
<sequence>MVRFVSSRFPFFVLFLSCWLFLSLVSHSVAFASEQPEEALFITRYEFGPPTIEQKSIDDFACHAFTVADTTWRMEKALTFTSSVPVFYRSIQDIAPAAKGHLFFGLDASNNLCLFDGKPAHRRILRRFDHLSLPAVRASVPKATYEQLKQGIPIQTIDEYRSVLSTFIRYSDMTS</sequence>
<dbReference type="Gene3D" id="3.30.70.1740">
    <property type="entry name" value="Bypass-of-forespore C, C-terminal domain"/>
    <property type="match status" value="1"/>
</dbReference>
<keyword evidence="1" id="KW-0732">Signal</keyword>
<dbReference type="Pfam" id="PF08955">
    <property type="entry name" value="BofC_C"/>
    <property type="match status" value="1"/>
</dbReference>
<organism evidence="3 4">
    <name type="scientific">Fodinisporobacter ferrooxydans</name>
    <dbReference type="NCBI Taxonomy" id="2901836"/>
    <lineage>
        <taxon>Bacteria</taxon>
        <taxon>Bacillati</taxon>
        <taxon>Bacillota</taxon>
        <taxon>Bacilli</taxon>
        <taxon>Bacillales</taxon>
        <taxon>Alicyclobacillaceae</taxon>
        <taxon>Fodinisporobacter</taxon>
    </lineage>
</organism>
<dbReference type="InterPro" id="IPR038117">
    <property type="entry name" value="BofC_C_sf"/>
</dbReference>
<dbReference type="EMBL" id="CP089291">
    <property type="protein sequence ID" value="UOF92726.1"/>
    <property type="molecule type" value="Genomic_DNA"/>
</dbReference>
<accession>A0ABY4CQF3</accession>
<dbReference type="InterPro" id="IPR015050">
    <property type="entry name" value="BofC_C"/>
</dbReference>
<reference evidence="3" key="1">
    <citation type="submission" date="2021-12" db="EMBL/GenBank/DDBJ databases">
        <title>Alicyclobacillaceae gen. nov., sp. nov., isolated from chalcocite enrichment system.</title>
        <authorList>
            <person name="Jiang Z."/>
        </authorList>
    </citation>
    <scope>NUCLEOTIDE SEQUENCE</scope>
    <source>
        <strain evidence="3">MYW30-H2</strain>
    </source>
</reference>
<keyword evidence="4" id="KW-1185">Reference proteome</keyword>
<name>A0ABY4CQF3_9BACL</name>
<evidence type="ECO:0000313" key="4">
    <source>
        <dbReference type="Proteomes" id="UP000830167"/>
    </source>
</evidence>
<gene>
    <name evidence="3" type="ORF">LSG31_11485</name>
</gene>
<evidence type="ECO:0000259" key="2">
    <source>
        <dbReference type="Pfam" id="PF08955"/>
    </source>
</evidence>
<dbReference type="RefSeq" id="WP_347439396.1">
    <property type="nucleotide sequence ID" value="NZ_CP089291.1"/>
</dbReference>